<keyword evidence="3" id="KW-0862">Zinc</keyword>
<feature type="non-terminal residue" evidence="4">
    <location>
        <position position="159"/>
    </location>
</feature>
<accession>A0A1B6CRX8</accession>
<evidence type="ECO:0000256" key="3">
    <source>
        <dbReference type="ARBA" id="ARBA00022833"/>
    </source>
</evidence>
<dbReference type="GO" id="GO:0008270">
    <property type="term" value="F:zinc ion binding"/>
    <property type="evidence" value="ECO:0007669"/>
    <property type="project" value="TreeGrafter"/>
</dbReference>
<protein>
    <recommendedName>
        <fullName evidence="5">DUF866 domain-containing protein</fullName>
    </recommendedName>
</protein>
<evidence type="ECO:0000256" key="2">
    <source>
        <dbReference type="ARBA" id="ARBA00022723"/>
    </source>
</evidence>
<gene>
    <name evidence="4" type="ORF">g.7520</name>
</gene>
<dbReference type="Pfam" id="PF05907">
    <property type="entry name" value="CXXC_Zn-b_euk"/>
    <property type="match status" value="1"/>
</dbReference>
<evidence type="ECO:0008006" key="5">
    <source>
        <dbReference type="Google" id="ProtNLM"/>
    </source>
</evidence>
<dbReference type="SUPFAM" id="SSF141678">
    <property type="entry name" value="MAL13P1.257-like"/>
    <property type="match status" value="1"/>
</dbReference>
<dbReference type="PANTHER" id="PTHR12857">
    <property type="entry name" value="CXXC MOTIF CONTAINING ZINC BINDING PROTEIN"/>
    <property type="match status" value="1"/>
</dbReference>
<reference evidence="4" key="1">
    <citation type="submission" date="2015-12" db="EMBL/GenBank/DDBJ databases">
        <title>De novo transcriptome assembly of four potential Pierce s Disease insect vectors from Arizona vineyards.</title>
        <authorList>
            <person name="Tassone E.E."/>
        </authorList>
    </citation>
    <scope>NUCLEOTIDE SEQUENCE</scope>
</reference>
<evidence type="ECO:0000256" key="1">
    <source>
        <dbReference type="ARBA" id="ARBA00007818"/>
    </source>
</evidence>
<name>A0A1B6CRX8_9HEMI</name>
<dbReference type="AlphaFoldDB" id="A0A1B6CRX8"/>
<keyword evidence="2" id="KW-0479">Metal-binding</keyword>
<comment type="similarity">
    <text evidence="1">Belongs to the UPF0587 family.</text>
</comment>
<dbReference type="EMBL" id="GEDC01021086">
    <property type="protein sequence ID" value="JAS16212.1"/>
    <property type="molecule type" value="Transcribed_RNA"/>
</dbReference>
<proteinExistence type="inferred from homology"/>
<sequence>MIYTLMVTCTLENVTSFGVNKETYSFAIKVHCANCHEVTPNYLYICVEQFVSSKKGPGQVNACYKCKLCGTESTISYVPNSLRRIEKEDLDALVSFDFRGCVPTEFQPSGEWDVSTEGASVPFQAKFEEIGPCGASWSDYDENNGRSIGIYDLKTKFYR</sequence>
<evidence type="ECO:0000313" key="4">
    <source>
        <dbReference type="EMBL" id="JAS16212.1"/>
    </source>
</evidence>
<dbReference type="InterPro" id="IPR008584">
    <property type="entry name" value="CXXC_Zn-binding_euk"/>
</dbReference>
<dbReference type="PANTHER" id="PTHR12857:SF0">
    <property type="entry name" value="CXXC MOTIF CONTAINING ZINC BINDING PROTEIN"/>
    <property type="match status" value="1"/>
</dbReference>
<organism evidence="4">
    <name type="scientific">Clastoptera arizonana</name>
    <name type="common">Arizona spittle bug</name>
    <dbReference type="NCBI Taxonomy" id="38151"/>
    <lineage>
        <taxon>Eukaryota</taxon>
        <taxon>Metazoa</taxon>
        <taxon>Ecdysozoa</taxon>
        <taxon>Arthropoda</taxon>
        <taxon>Hexapoda</taxon>
        <taxon>Insecta</taxon>
        <taxon>Pterygota</taxon>
        <taxon>Neoptera</taxon>
        <taxon>Paraneoptera</taxon>
        <taxon>Hemiptera</taxon>
        <taxon>Auchenorrhyncha</taxon>
        <taxon>Cercopoidea</taxon>
        <taxon>Clastopteridae</taxon>
        <taxon>Clastoptera</taxon>
    </lineage>
</organism>